<dbReference type="Pfam" id="PF08719">
    <property type="entry name" value="NADAR"/>
    <property type="match status" value="1"/>
</dbReference>
<feature type="domain" description="NADAR" evidence="1">
    <location>
        <begin position="73"/>
        <end position="200"/>
    </location>
</feature>
<dbReference type="CDD" id="cd15457">
    <property type="entry name" value="NADAR"/>
    <property type="match status" value="1"/>
</dbReference>
<keyword evidence="3" id="KW-1185">Reference proteome</keyword>
<comment type="caution">
    <text evidence="2">The sequence shown here is derived from an EMBL/GenBank/DDBJ whole genome shotgun (WGS) entry which is preliminary data.</text>
</comment>
<dbReference type="NCBIfam" id="TIGR02464">
    <property type="entry name" value="ribofla_fusion"/>
    <property type="match status" value="1"/>
</dbReference>
<name>A0AAD4QN81_9AGAM</name>
<organism evidence="2 3">
    <name type="scientific">Multifurca ochricompacta</name>
    <dbReference type="NCBI Taxonomy" id="376703"/>
    <lineage>
        <taxon>Eukaryota</taxon>
        <taxon>Fungi</taxon>
        <taxon>Dikarya</taxon>
        <taxon>Basidiomycota</taxon>
        <taxon>Agaricomycotina</taxon>
        <taxon>Agaricomycetes</taxon>
        <taxon>Russulales</taxon>
        <taxon>Russulaceae</taxon>
        <taxon>Multifurca</taxon>
    </lineage>
</organism>
<dbReference type="Proteomes" id="UP001203297">
    <property type="component" value="Unassembled WGS sequence"/>
</dbReference>
<dbReference type="EMBL" id="WTXG01000018">
    <property type="protein sequence ID" value="KAI0300495.1"/>
    <property type="molecule type" value="Genomic_DNA"/>
</dbReference>
<reference evidence="2" key="1">
    <citation type="journal article" date="2022" name="New Phytol.">
        <title>Evolutionary transition to the ectomycorrhizal habit in the genomes of a hyperdiverse lineage of mushroom-forming fungi.</title>
        <authorList>
            <person name="Looney B."/>
            <person name="Miyauchi S."/>
            <person name="Morin E."/>
            <person name="Drula E."/>
            <person name="Courty P.E."/>
            <person name="Kohler A."/>
            <person name="Kuo A."/>
            <person name="LaButti K."/>
            <person name="Pangilinan J."/>
            <person name="Lipzen A."/>
            <person name="Riley R."/>
            <person name="Andreopoulos W."/>
            <person name="He G."/>
            <person name="Johnson J."/>
            <person name="Nolan M."/>
            <person name="Tritt A."/>
            <person name="Barry K.W."/>
            <person name="Grigoriev I.V."/>
            <person name="Nagy L.G."/>
            <person name="Hibbett D."/>
            <person name="Henrissat B."/>
            <person name="Matheny P.B."/>
            <person name="Labbe J."/>
            <person name="Martin F.M."/>
        </authorList>
    </citation>
    <scope>NUCLEOTIDE SEQUENCE</scope>
    <source>
        <strain evidence="2">BPL690</strain>
    </source>
</reference>
<gene>
    <name evidence="2" type="ORF">B0F90DRAFT_1629754</name>
</gene>
<evidence type="ECO:0000259" key="1">
    <source>
        <dbReference type="Pfam" id="PF08719"/>
    </source>
</evidence>
<dbReference type="SUPFAM" id="SSF143990">
    <property type="entry name" value="YbiA-like"/>
    <property type="match status" value="1"/>
</dbReference>
<dbReference type="Gene3D" id="1.10.357.40">
    <property type="entry name" value="YbiA-like"/>
    <property type="match status" value="1"/>
</dbReference>
<protein>
    <recommendedName>
        <fullName evidence="1">NADAR domain-containing protein</fullName>
    </recommendedName>
</protein>
<accession>A0AAD4QN81</accession>
<dbReference type="InterPro" id="IPR012816">
    <property type="entry name" value="NADAR"/>
</dbReference>
<dbReference type="InterPro" id="IPR037238">
    <property type="entry name" value="YbiA-like_sf"/>
</dbReference>
<proteinExistence type="predicted"/>
<dbReference type="AlphaFoldDB" id="A0AAD4QN81"/>
<evidence type="ECO:0000313" key="3">
    <source>
        <dbReference type="Proteomes" id="UP001203297"/>
    </source>
</evidence>
<sequence>MFILQRCSLLPHSRDSREELIASYNKDLIAKSHPDTSPIYFYHRGKPLFECASIPTLILATLFSFVPRFTNFSLHSVEYGGKIYATAEHRDLQALKFMTTNPALAEVIRTQPSARAARKEAGFQRAHQRQDWFDVNVEAMDTVLYEKFTQHRDLQEKLLSTGNRELVEDSPDDIFWGIGRDGQGRNELGKALMRLRGRLRAVH</sequence>
<evidence type="ECO:0000313" key="2">
    <source>
        <dbReference type="EMBL" id="KAI0300495.1"/>
    </source>
</evidence>